<dbReference type="InterPro" id="IPR001830">
    <property type="entry name" value="Glyco_trans_20"/>
</dbReference>
<dbReference type="Pfam" id="PF02358">
    <property type="entry name" value="Trehalose_PPase"/>
    <property type="match status" value="1"/>
</dbReference>
<dbReference type="GO" id="GO:0005992">
    <property type="term" value="P:trehalose biosynthetic process"/>
    <property type="evidence" value="ECO:0007669"/>
    <property type="project" value="InterPro"/>
</dbReference>
<dbReference type="GO" id="GO:0004805">
    <property type="term" value="F:trehalose-phosphatase activity"/>
    <property type="evidence" value="ECO:0007669"/>
    <property type="project" value="TreeGrafter"/>
</dbReference>
<dbReference type="OrthoDB" id="3031644at2759"/>
<accession>A0A9P5XW14</accession>
<sequence length="88" mass="10622">WFRERGSTEWTNFTESLDMEWMGEIFRYYTERTTGIHIETKKSSITWYYHGSDPECGQFQCRQCQNLLENNLAHKRPIEVLVGRKNLE</sequence>
<dbReference type="GO" id="GO:0005829">
    <property type="term" value="C:cytosol"/>
    <property type="evidence" value="ECO:0007669"/>
    <property type="project" value="TreeGrafter"/>
</dbReference>
<protein>
    <submittedName>
        <fullName evidence="1">Trehalose-phosphatase</fullName>
    </submittedName>
</protein>
<keyword evidence="2" id="KW-1185">Reference proteome</keyword>
<dbReference type="EMBL" id="MU150357">
    <property type="protein sequence ID" value="KAF9457828.1"/>
    <property type="molecule type" value="Genomic_DNA"/>
</dbReference>
<feature type="non-terminal residue" evidence="1">
    <location>
        <position position="1"/>
    </location>
</feature>
<dbReference type="PANTHER" id="PTHR10788:SF123">
    <property type="entry name" value="TREHALOSE-PHOSPHATASE"/>
    <property type="match status" value="1"/>
</dbReference>
<organism evidence="1 2">
    <name type="scientific">Collybia nuda</name>
    <dbReference type="NCBI Taxonomy" id="64659"/>
    <lineage>
        <taxon>Eukaryota</taxon>
        <taxon>Fungi</taxon>
        <taxon>Dikarya</taxon>
        <taxon>Basidiomycota</taxon>
        <taxon>Agaricomycotina</taxon>
        <taxon>Agaricomycetes</taxon>
        <taxon>Agaricomycetidae</taxon>
        <taxon>Agaricales</taxon>
        <taxon>Tricholomatineae</taxon>
        <taxon>Clitocybaceae</taxon>
        <taxon>Collybia</taxon>
    </lineage>
</organism>
<dbReference type="PANTHER" id="PTHR10788">
    <property type="entry name" value="TREHALOSE-6-PHOSPHATE SYNTHASE"/>
    <property type="match status" value="1"/>
</dbReference>
<evidence type="ECO:0000313" key="2">
    <source>
        <dbReference type="Proteomes" id="UP000807353"/>
    </source>
</evidence>
<dbReference type="Proteomes" id="UP000807353">
    <property type="component" value="Unassembled WGS sequence"/>
</dbReference>
<reference evidence="1" key="1">
    <citation type="submission" date="2020-11" db="EMBL/GenBank/DDBJ databases">
        <authorList>
            <consortium name="DOE Joint Genome Institute"/>
            <person name="Ahrendt S."/>
            <person name="Riley R."/>
            <person name="Andreopoulos W."/>
            <person name="Labutti K."/>
            <person name="Pangilinan J."/>
            <person name="Ruiz-Duenas F.J."/>
            <person name="Barrasa J.M."/>
            <person name="Sanchez-Garcia M."/>
            <person name="Camarero S."/>
            <person name="Miyauchi S."/>
            <person name="Serrano A."/>
            <person name="Linde D."/>
            <person name="Babiker R."/>
            <person name="Drula E."/>
            <person name="Ayuso-Fernandez I."/>
            <person name="Pacheco R."/>
            <person name="Padilla G."/>
            <person name="Ferreira P."/>
            <person name="Barriuso J."/>
            <person name="Kellner H."/>
            <person name="Castanera R."/>
            <person name="Alfaro M."/>
            <person name="Ramirez L."/>
            <person name="Pisabarro A.G."/>
            <person name="Kuo A."/>
            <person name="Tritt A."/>
            <person name="Lipzen A."/>
            <person name="He G."/>
            <person name="Yan M."/>
            <person name="Ng V."/>
            <person name="Cullen D."/>
            <person name="Martin F."/>
            <person name="Rosso M.-N."/>
            <person name="Henrissat B."/>
            <person name="Hibbett D."/>
            <person name="Martinez A.T."/>
            <person name="Grigoriev I.V."/>
        </authorList>
    </citation>
    <scope>NUCLEOTIDE SEQUENCE</scope>
    <source>
        <strain evidence="1">CBS 247.69</strain>
    </source>
</reference>
<proteinExistence type="predicted"/>
<evidence type="ECO:0000313" key="1">
    <source>
        <dbReference type="EMBL" id="KAF9457828.1"/>
    </source>
</evidence>
<name>A0A9P5XW14_9AGAR</name>
<feature type="non-terminal residue" evidence="1">
    <location>
        <position position="88"/>
    </location>
</feature>
<comment type="caution">
    <text evidence="1">The sequence shown here is derived from an EMBL/GenBank/DDBJ whole genome shotgun (WGS) entry which is preliminary data.</text>
</comment>
<gene>
    <name evidence="1" type="ORF">BDZ94DRAFT_1124968</name>
</gene>
<dbReference type="AlphaFoldDB" id="A0A9P5XW14"/>
<dbReference type="GO" id="GO:0003825">
    <property type="term" value="F:alpha,alpha-trehalose-phosphate synthase (UDP-forming) activity"/>
    <property type="evidence" value="ECO:0007669"/>
    <property type="project" value="TreeGrafter"/>
</dbReference>
<dbReference type="GO" id="GO:0005946">
    <property type="term" value="C:alpha,alpha-trehalose-phosphate synthase complex (UDP-forming)"/>
    <property type="evidence" value="ECO:0007669"/>
    <property type="project" value="TreeGrafter"/>
</dbReference>
<dbReference type="InterPro" id="IPR003337">
    <property type="entry name" value="Trehalose_PPase"/>
</dbReference>